<protein>
    <recommendedName>
        <fullName evidence="4">Small ribosomal subunit protein uS8</fullName>
    </recommendedName>
    <alternativeName>
        <fullName evidence="5">30S ribosomal protein S8</fullName>
    </alternativeName>
</protein>
<dbReference type="AlphaFoldDB" id="A0A5C0UG71"/>
<sequence>MNDIVSDTLARIRNAYLVGKEVVVVQKSKFVKSILEVMKSEGFIADIEESDRSMNVTLKYDIKGVPVIRGMKRISKSSRRFYVQSKDLKNMRRKRFALSVISTPNGVLSDIKAYAQGVGGELVCEVY</sequence>
<evidence type="ECO:0000256" key="6">
    <source>
        <dbReference type="ARBA" id="ARBA00046740"/>
    </source>
</evidence>
<comment type="subunit">
    <text evidence="6">Part of the 30S ribosomal subunit. Contacts proteins S5 and S12.</text>
</comment>
<dbReference type="RefSeq" id="WP_148971848.1">
    <property type="nucleotide sequence ID" value="NZ_CP043316.1"/>
</dbReference>
<comment type="similarity">
    <text evidence="1">Belongs to the universal ribosomal protein uS8 family.</text>
</comment>
<accession>A0A5C0UG71</accession>
<keyword evidence="3" id="KW-0687">Ribonucleoprotein</keyword>
<dbReference type="GO" id="GO:0003735">
    <property type="term" value="F:structural constituent of ribosome"/>
    <property type="evidence" value="ECO:0007669"/>
    <property type="project" value="InterPro"/>
</dbReference>
<keyword evidence="2 7" id="KW-0689">Ribosomal protein</keyword>
<dbReference type="InterPro" id="IPR035987">
    <property type="entry name" value="Ribosomal_uS8_sf"/>
</dbReference>
<dbReference type="Pfam" id="PF00410">
    <property type="entry name" value="Ribosomal_S8"/>
    <property type="match status" value="1"/>
</dbReference>
<dbReference type="Gene3D" id="3.30.1490.10">
    <property type="match status" value="1"/>
</dbReference>
<evidence type="ECO:0000313" key="7">
    <source>
        <dbReference type="EMBL" id="QEK38727.1"/>
    </source>
</evidence>
<organism evidence="7 8">
    <name type="scientific">Candidatus Cytomitobacter primus</name>
    <dbReference type="NCBI Taxonomy" id="2066024"/>
    <lineage>
        <taxon>Bacteria</taxon>
        <taxon>Pseudomonadati</taxon>
        <taxon>Pseudomonadota</taxon>
        <taxon>Alphaproteobacteria</taxon>
        <taxon>Holosporales</taxon>
        <taxon>Holosporaceae</taxon>
        <taxon>Candidatus Cytomitobacter</taxon>
    </lineage>
</organism>
<dbReference type="KEGG" id="cpri:FZC34_02310"/>
<dbReference type="GO" id="GO:0006412">
    <property type="term" value="P:translation"/>
    <property type="evidence" value="ECO:0007669"/>
    <property type="project" value="InterPro"/>
</dbReference>
<evidence type="ECO:0000256" key="4">
    <source>
        <dbReference type="ARBA" id="ARBA00035258"/>
    </source>
</evidence>
<dbReference type="OrthoDB" id="9802617at2"/>
<dbReference type="GO" id="GO:0005840">
    <property type="term" value="C:ribosome"/>
    <property type="evidence" value="ECO:0007669"/>
    <property type="project" value="UniProtKB-KW"/>
</dbReference>
<dbReference type="GO" id="GO:1990904">
    <property type="term" value="C:ribonucleoprotein complex"/>
    <property type="evidence" value="ECO:0007669"/>
    <property type="project" value="UniProtKB-KW"/>
</dbReference>
<dbReference type="InterPro" id="IPR000630">
    <property type="entry name" value="Ribosomal_uS8"/>
</dbReference>
<dbReference type="Proteomes" id="UP000325004">
    <property type="component" value="Chromosome"/>
</dbReference>
<dbReference type="Gene3D" id="3.30.1370.30">
    <property type="match status" value="1"/>
</dbReference>
<reference evidence="7 8" key="1">
    <citation type="submission" date="2019-08" db="EMBL/GenBank/DDBJ databases">
        <title>Highly reduced genomes of protist endosymbionts show evolutionary convergence.</title>
        <authorList>
            <person name="George E."/>
            <person name="Husnik F."/>
            <person name="Tashyreva D."/>
            <person name="Prokopchuk G."/>
            <person name="Horak A."/>
            <person name="Kwong W.K."/>
            <person name="Lukes J."/>
            <person name="Keeling P.J."/>
        </authorList>
    </citation>
    <scope>NUCLEOTIDE SEQUENCE [LARGE SCALE GENOMIC DNA]</scope>
    <source>
        <strain evidence="7">1604LC</strain>
    </source>
</reference>
<dbReference type="SUPFAM" id="SSF56047">
    <property type="entry name" value="Ribosomal protein S8"/>
    <property type="match status" value="1"/>
</dbReference>
<dbReference type="NCBIfam" id="NF001109">
    <property type="entry name" value="PRK00136.1"/>
    <property type="match status" value="1"/>
</dbReference>
<gene>
    <name evidence="7" type="primary">rpsH</name>
    <name evidence="7" type="ORF">FZC34_02310</name>
</gene>
<evidence type="ECO:0000256" key="1">
    <source>
        <dbReference type="ARBA" id="ARBA00006471"/>
    </source>
</evidence>
<dbReference type="EMBL" id="CP043316">
    <property type="protein sequence ID" value="QEK38727.1"/>
    <property type="molecule type" value="Genomic_DNA"/>
</dbReference>
<evidence type="ECO:0000256" key="5">
    <source>
        <dbReference type="ARBA" id="ARBA00035525"/>
    </source>
</evidence>
<evidence type="ECO:0000313" key="8">
    <source>
        <dbReference type="Proteomes" id="UP000325004"/>
    </source>
</evidence>
<dbReference type="PANTHER" id="PTHR11758">
    <property type="entry name" value="40S RIBOSOMAL PROTEIN S15A"/>
    <property type="match status" value="1"/>
</dbReference>
<evidence type="ECO:0000256" key="3">
    <source>
        <dbReference type="ARBA" id="ARBA00023274"/>
    </source>
</evidence>
<name>A0A5C0UG71_9PROT</name>
<keyword evidence="8" id="KW-1185">Reference proteome</keyword>
<proteinExistence type="inferred from homology"/>
<evidence type="ECO:0000256" key="2">
    <source>
        <dbReference type="ARBA" id="ARBA00022980"/>
    </source>
</evidence>